<dbReference type="FunFam" id="3.90.1640.10:FF:000001">
    <property type="entry name" value="Probable manganese-dependent inorganic pyrophosphatase"/>
    <property type="match status" value="1"/>
</dbReference>
<dbReference type="PANTHER" id="PTHR12112:SF22">
    <property type="entry name" value="MANGANESE-DEPENDENT INORGANIC PYROPHOSPHATASE-RELATED"/>
    <property type="match status" value="1"/>
</dbReference>
<dbReference type="InterPro" id="IPR004097">
    <property type="entry name" value="DHHA2"/>
</dbReference>
<dbReference type="Gene3D" id="3.90.1640.10">
    <property type="entry name" value="inorganic pyrophosphatase (n-terminal core)"/>
    <property type="match status" value="1"/>
</dbReference>
<dbReference type="AlphaFoldDB" id="A0A9E2KP66"/>
<dbReference type="GO" id="GO:0046872">
    <property type="term" value="F:metal ion binding"/>
    <property type="evidence" value="ECO:0007669"/>
    <property type="project" value="UniProtKB-KW"/>
</dbReference>
<keyword evidence="5" id="KW-0464">Manganese</keyword>
<comment type="catalytic activity">
    <reaction evidence="7">
        <text>diphosphate + H2O = 2 phosphate + H(+)</text>
        <dbReference type="Rhea" id="RHEA:24576"/>
        <dbReference type="ChEBI" id="CHEBI:15377"/>
        <dbReference type="ChEBI" id="CHEBI:15378"/>
        <dbReference type="ChEBI" id="CHEBI:33019"/>
        <dbReference type="ChEBI" id="CHEBI:43474"/>
        <dbReference type="EC" id="3.6.1.1"/>
    </reaction>
</comment>
<comment type="caution">
    <text evidence="9">The sequence shown here is derived from an EMBL/GenBank/DDBJ whole genome shotgun (WGS) entry which is preliminary data.</text>
</comment>
<protein>
    <recommendedName>
        <fullName evidence="2">inorganic diphosphatase</fullName>
        <ecNumber evidence="2">3.6.1.1</ecNumber>
    </recommendedName>
    <alternativeName>
        <fullName evidence="6">Pyrophosphate phospho-hydrolase</fullName>
    </alternativeName>
</protein>
<evidence type="ECO:0000313" key="10">
    <source>
        <dbReference type="Proteomes" id="UP000824150"/>
    </source>
</evidence>
<evidence type="ECO:0000256" key="1">
    <source>
        <dbReference type="ARBA" id="ARBA00001936"/>
    </source>
</evidence>
<evidence type="ECO:0000256" key="6">
    <source>
        <dbReference type="ARBA" id="ARBA00032535"/>
    </source>
</evidence>
<feature type="domain" description="DHHA2" evidence="8">
    <location>
        <begin position="179"/>
        <end position="304"/>
    </location>
</feature>
<dbReference type="SUPFAM" id="SSF64182">
    <property type="entry name" value="DHH phosphoesterases"/>
    <property type="match status" value="1"/>
</dbReference>
<dbReference type="Gene3D" id="3.10.310.20">
    <property type="entry name" value="DHHA2 domain"/>
    <property type="match status" value="1"/>
</dbReference>
<dbReference type="GO" id="GO:0004427">
    <property type="term" value="F:inorganic diphosphate phosphatase activity"/>
    <property type="evidence" value="ECO:0007669"/>
    <property type="project" value="UniProtKB-EC"/>
</dbReference>
<evidence type="ECO:0000256" key="5">
    <source>
        <dbReference type="ARBA" id="ARBA00023211"/>
    </source>
</evidence>
<keyword evidence="3" id="KW-0479">Metal-binding</keyword>
<dbReference type="InterPro" id="IPR038763">
    <property type="entry name" value="DHH_sf"/>
</dbReference>
<reference evidence="9" key="1">
    <citation type="journal article" date="2021" name="PeerJ">
        <title>Extensive microbial diversity within the chicken gut microbiome revealed by metagenomics and culture.</title>
        <authorList>
            <person name="Gilroy R."/>
            <person name="Ravi A."/>
            <person name="Getino M."/>
            <person name="Pursley I."/>
            <person name="Horton D.L."/>
            <person name="Alikhan N.F."/>
            <person name="Baker D."/>
            <person name="Gharbi K."/>
            <person name="Hall N."/>
            <person name="Watson M."/>
            <person name="Adriaenssens E.M."/>
            <person name="Foster-Nyarko E."/>
            <person name="Jarju S."/>
            <person name="Secka A."/>
            <person name="Antonio M."/>
            <person name="Oren A."/>
            <person name="Chaudhuri R.R."/>
            <person name="La Ragione R."/>
            <person name="Hildebrand F."/>
            <person name="Pallen M.J."/>
        </authorList>
    </citation>
    <scope>NUCLEOTIDE SEQUENCE</scope>
    <source>
        <strain evidence="9">687</strain>
    </source>
</reference>
<sequence length="306" mass="32963">MTALVLGHKNPDTDSIVAALSAANLYTGRGIAVKPVAQGEPAPETAFVLKTFNLQAPEVVTSVAGQDVYLVDYSDLAQAPADFDKANLLGIIDHHKLGDVTSVAPVECYIQPVGCSNTVIKFLHDLYHVEISKSLAGAMLCAILSDTVLFKSPTCTAADKKAAEELALIAGVEDMQKLGMDMFKAKSNLDGATPRELIFRDFKDFDMSGHKVGIGQLELTSLEMVTPELKAALQKELEVIKSEGRHSALLVLTDVMAEGSELLLCSDDPQKVVTALKTTLSDKMWMPGVMSRKKQVVPFLEQAFKA</sequence>
<dbReference type="SMART" id="SM01131">
    <property type="entry name" value="DHHA2"/>
    <property type="match status" value="1"/>
</dbReference>
<dbReference type="EC" id="3.6.1.1" evidence="2"/>
<evidence type="ECO:0000256" key="7">
    <source>
        <dbReference type="ARBA" id="ARBA00047820"/>
    </source>
</evidence>
<evidence type="ECO:0000256" key="3">
    <source>
        <dbReference type="ARBA" id="ARBA00022723"/>
    </source>
</evidence>
<dbReference type="Pfam" id="PF02833">
    <property type="entry name" value="DHHA2"/>
    <property type="match status" value="1"/>
</dbReference>
<reference evidence="9" key="2">
    <citation type="submission" date="2021-04" db="EMBL/GenBank/DDBJ databases">
        <authorList>
            <person name="Gilroy R."/>
        </authorList>
    </citation>
    <scope>NUCLEOTIDE SEQUENCE</scope>
    <source>
        <strain evidence="9">687</strain>
    </source>
</reference>
<evidence type="ECO:0000256" key="2">
    <source>
        <dbReference type="ARBA" id="ARBA00012146"/>
    </source>
</evidence>
<name>A0A9E2KP66_9GAMM</name>
<dbReference type="PANTHER" id="PTHR12112">
    <property type="entry name" value="BNIP - RELATED"/>
    <property type="match status" value="1"/>
</dbReference>
<accession>A0A9E2KP66</accession>
<gene>
    <name evidence="9" type="ORF">IAA31_06505</name>
</gene>
<dbReference type="EMBL" id="JAHLFG010000070">
    <property type="protein sequence ID" value="MBU3827123.1"/>
    <property type="molecule type" value="Genomic_DNA"/>
</dbReference>
<dbReference type="InterPro" id="IPR038222">
    <property type="entry name" value="DHHA2_dom_sf"/>
</dbReference>
<evidence type="ECO:0000256" key="4">
    <source>
        <dbReference type="ARBA" id="ARBA00022801"/>
    </source>
</evidence>
<dbReference type="Proteomes" id="UP000824150">
    <property type="component" value="Unassembled WGS sequence"/>
</dbReference>
<dbReference type="GO" id="GO:0005737">
    <property type="term" value="C:cytoplasm"/>
    <property type="evidence" value="ECO:0007669"/>
    <property type="project" value="InterPro"/>
</dbReference>
<proteinExistence type="predicted"/>
<dbReference type="NCBIfam" id="NF003877">
    <property type="entry name" value="PRK05427.1"/>
    <property type="match status" value="1"/>
</dbReference>
<evidence type="ECO:0000313" key="9">
    <source>
        <dbReference type="EMBL" id="MBU3827123.1"/>
    </source>
</evidence>
<dbReference type="InterPro" id="IPR001667">
    <property type="entry name" value="DDH_dom"/>
</dbReference>
<comment type="cofactor">
    <cofactor evidence="1">
        <name>Mn(2+)</name>
        <dbReference type="ChEBI" id="CHEBI:29035"/>
    </cofactor>
</comment>
<evidence type="ECO:0000259" key="8">
    <source>
        <dbReference type="SMART" id="SM01131"/>
    </source>
</evidence>
<keyword evidence="4 9" id="KW-0378">Hydrolase</keyword>
<organism evidence="9 10">
    <name type="scientific">Candidatus Anaerobiospirillum merdipullorum</name>
    <dbReference type="NCBI Taxonomy" id="2838450"/>
    <lineage>
        <taxon>Bacteria</taxon>
        <taxon>Pseudomonadati</taxon>
        <taxon>Pseudomonadota</taxon>
        <taxon>Gammaproteobacteria</taxon>
        <taxon>Aeromonadales</taxon>
        <taxon>Succinivibrionaceae</taxon>
        <taxon>Anaerobiospirillum</taxon>
    </lineage>
</organism>
<dbReference type="Pfam" id="PF01368">
    <property type="entry name" value="DHH"/>
    <property type="match status" value="1"/>
</dbReference>